<evidence type="ECO:0000313" key="1">
    <source>
        <dbReference type="EMBL" id="GJS92000.1"/>
    </source>
</evidence>
<accession>A0ABQ4ZPX9</accession>
<keyword evidence="2" id="KW-1185">Reference proteome</keyword>
<gene>
    <name evidence="1" type="ORF">Tco_0774636</name>
</gene>
<dbReference type="EMBL" id="BQNB010011549">
    <property type="protein sequence ID" value="GJS92000.1"/>
    <property type="molecule type" value="Genomic_DNA"/>
</dbReference>
<reference evidence="1" key="1">
    <citation type="journal article" date="2022" name="Int. J. Mol. Sci.">
        <title>Draft Genome of Tanacetum Coccineum: Genomic Comparison of Closely Related Tanacetum-Family Plants.</title>
        <authorList>
            <person name="Yamashiro T."/>
            <person name="Shiraishi A."/>
            <person name="Nakayama K."/>
            <person name="Satake H."/>
        </authorList>
    </citation>
    <scope>NUCLEOTIDE SEQUENCE</scope>
</reference>
<reference evidence="1" key="2">
    <citation type="submission" date="2022-01" db="EMBL/GenBank/DDBJ databases">
        <authorList>
            <person name="Yamashiro T."/>
            <person name="Shiraishi A."/>
            <person name="Satake H."/>
            <person name="Nakayama K."/>
        </authorList>
    </citation>
    <scope>NUCLEOTIDE SEQUENCE</scope>
</reference>
<evidence type="ECO:0000313" key="2">
    <source>
        <dbReference type="Proteomes" id="UP001151760"/>
    </source>
</evidence>
<sequence length="174" mass="20042">MLIFKVQRHTLDIKSSRNQESLEHAKTKTFLNSQKTIGISKEIVYFQDDAKYEHVSPKFMMRPKTKDFFKVINHGVTIERYEQQCLWLRSFLITGRGEEEVMKNKENPLGYCDIEVTKIVREWKEVFEFMAGVPMVMPTEGDQTVEYANQFLEACSRRSGGSSDVMTGKGGVGV</sequence>
<name>A0ABQ4ZPX9_9ASTR</name>
<protein>
    <submittedName>
        <fullName evidence="1">Uncharacterized protein</fullName>
    </submittedName>
</protein>
<comment type="caution">
    <text evidence="1">The sequence shown here is derived from an EMBL/GenBank/DDBJ whole genome shotgun (WGS) entry which is preliminary data.</text>
</comment>
<proteinExistence type="predicted"/>
<dbReference type="Proteomes" id="UP001151760">
    <property type="component" value="Unassembled WGS sequence"/>
</dbReference>
<organism evidence="1 2">
    <name type="scientific">Tanacetum coccineum</name>
    <dbReference type="NCBI Taxonomy" id="301880"/>
    <lineage>
        <taxon>Eukaryota</taxon>
        <taxon>Viridiplantae</taxon>
        <taxon>Streptophyta</taxon>
        <taxon>Embryophyta</taxon>
        <taxon>Tracheophyta</taxon>
        <taxon>Spermatophyta</taxon>
        <taxon>Magnoliopsida</taxon>
        <taxon>eudicotyledons</taxon>
        <taxon>Gunneridae</taxon>
        <taxon>Pentapetalae</taxon>
        <taxon>asterids</taxon>
        <taxon>campanulids</taxon>
        <taxon>Asterales</taxon>
        <taxon>Asteraceae</taxon>
        <taxon>Asteroideae</taxon>
        <taxon>Anthemideae</taxon>
        <taxon>Anthemidinae</taxon>
        <taxon>Tanacetum</taxon>
    </lineage>
</organism>